<reference evidence="5 6" key="2">
    <citation type="journal article" date="2018" name="New Phytol.">
        <title>High intraspecific genome diversity in the model arbuscular mycorrhizal symbiont Rhizophagus irregularis.</title>
        <authorList>
            <person name="Chen E.C.H."/>
            <person name="Morin E."/>
            <person name="Beaudet D."/>
            <person name="Noel J."/>
            <person name="Yildirir G."/>
            <person name="Ndikumana S."/>
            <person name="Charron P."/>
            <person name="St-Onge C."/>
            <person name="Giorgi J."/>
            <person name="Kruger M."/>
            <person name="Marton T."/>
            <person name="Ropars J."/>
            <person name="Grigoriev I.V."/>
            <person name="Hainaut M."/>
            <person name="Henrissat B."/>
            <person name="Roux C."/>
            <person name="Martin F."/>
            <person name="Corradi N."/>
        </authorList>
    </citation>
    <scope>NUCLEOTIDE SEQUENCE [LARGE SCALE GENOMIC DNA]</scope>
    <source>
        <strain evidence="5 6">DAOM 197198</strain>
    </source>
</reference>
<organism evidence="5 6">
    <name type="scientific">Rhizophagus irregularis (strain DAOM 181602 / DAOM 197198 / MUCL 43194)</name>
    <name type="common">Arbuscular mycorrhizal fungus</name>
    <name type="synonym">Glomus intraradices</name>
    <dbReference type="NCBI Taxonomy" id="747089"/>
    <lineage>
        <taxon>Eukaryota</taxon>
        <taxon>Fungi</taxon>
        <taxon>Fungi incertae sedis</taxon>
        <taxon>Mucoromycota</taxon>
        <taxon>Glomeromycotina</taxon>
        <taxon>Glomeromycetes</taxon>
        <taxon>Glomerales</taxon>
        <taxon>Glomeraceae</taxon>
        <taxon>Rhizophagus</taxon>
    </lineage>
</organism>
<comment type="caution">
    <text evidence="5">The sequence shown here is derived from an EMBL/GenBank/DDBJ whole genome shotgun (WGS) entry which is preliminary data.</text>
</comment>
<reference evidence="5 6" key="1">
    <citation type="journal article" date="2013" name="Proc. Natl. Acad. Sci. U.S.A.">
        <title>Genome of an arbuscular mycorrhizal fungus provides insight into the oldest plant symbiosis.</title>
        <authorList>
            <person name="Tisserant E."/>
            <person name="Malbreil M."/>
            <person name="Kuo A."/>
            <person name="Kohler A."/>
            <person name="Symeonidi A."/>
            <person name="Balestrini R."/>
            <person name="Charron P."/>
            <person name="Duensing N."/>
            <person name="Frei Dit Frey N."/>
            <person name="Gianinazzi-Pearson V."/>
            <person name="Gilbert L.B."/>
            <person name="Handa Y."/>
            <person name="Herr J.R."/>
            <person name="Hijri M."/>
            <person name="Koul R."/>
            <person name="Kawaguchi M."/>
            <person name="Krajinski F."/>
            <person name="Lammers P.J."/>
            <person name="Masclaux F.G."/>
            <person name="Murat C."/>
            <person name="Morin E."/>
            <person name="Ndikumana S."/>
            <person name="Pagni M."/>
            <person name="Petitpierre D."/>
            <person name="Requena N."/>
            <person name="Rosikiewicz P."/>
            <person name="Riley R."/>
            <person name="Saito K."/>
            <person name="San Clemente H."/>
            <person name="Shapiro H."/>
            <person name="van Tuinen D."/>
            <person name="Becard G."/>
            <person name="Bonfante P."/>
            <person name="Paszkowski U."/>
            <person name="Shachar-Hill Y.Y."/>
            <person name="Tuskan G.A."/>
            <person name="Young P.W."/>
            <person name="Sanders I.R."/>
            <person name="Henrissat B."/>
            <person name="Rensing S.A."/>
            <person name="Grigoriev I.V."/>
            <person name="Corradi N."/>
            <person name="Roux C."/>
            <person name="Martin F."/>
        </authorList>
    </citation>
    <scope>NUCLEOTIDE SEQUENCE [LARGE SCALE GENOMIC DNA]</scope>
    <source>
        <strain evidence="5 6">DAOM 197198</strain>
    </source>
</reference>
<keyword evidence="1" id="KW-0732">Signal</keyword>
<accession>A0A2P4PNW2</accession>
<evidence type="ECO:0000256" key="2">
    <source>
        <dbReference type="ARBA" id="ARBA00022737"/>
    </source>
</evidence>
<keyword evidence="3" id="KW-0472">Membrane</keyword>
<keyword evidence="6" id="KW-1185">Reference proteome</keyword>
<dbReference type="EMBL" id="AUPC02000178">
    <property type="protein sequence ID" value="POG67076.1"/>
    <property type="molecule type" value="Genomic_DNA"/>
</dbReference>
<evidence type="ECO:0000256" key="1">
    <source>
        <dbReference type="ARBA" id="ARBA00022729"/>
    </source>
</evidence>
<keyword evidence="3" id="KW-0812">Transmembrane</keyword>
<dbReference type="VEuPathDB" id="FungiDB:RhiirFUN_014688"/>
<name>A0A2P4PNW2_RHIID</name>
<protein>
    <recommendedName>
        <fullName evidence="4">MIR domain-containing protein</fullName>
    </recommendedName>
</protein>
<keyword evidence="2" id="KW-0677">Repeat</keyword>
<gene>
    <name evidence="5" type="ORF">GLOIN_2v1651086</name>
</gene>
<evidence type="ECO:0000313" key="6">
    <source>
        <dbReference type="Proteomes" id="UP000018888"/>
    </source>
</evidence>
<evidence type="ECO:0000256" key="3">
    <source>
        <dbReference type="SAM" id="Phobius"/>
    </source>
</evidence>
<proteinExistence type="predicted"/>
<dbReference type="InterPro" id="IPR036300">
    <property type="entry name" value="MIR_dom_sf"/>
</dbReference>
<evidence type="ECO:0000259" key="4">
    <source>
        <dbReference type="PROSITE" id="PS50919"/>
    </source>
</evidence>
<dbReference type="PANTHER" id="PTHR46809:SF2">
    <property type="entry name" value="GH21273P"/>
    <property type="match status" value="1"/>
</dbReference>
<feature type="domain" description="MIR" evidence="4">
    <location>
        <begin position="155"/>
        <end position="209"/>
    </location>
</feature>
<keyword evidence="3" id="KW-1133">Transmembrane helix</keyword>
<evidence type="ECO:0000313" key="5">
    <source>
        <dbReference type="EMBL" id="POG67076.1"/>
    </source>
</evidence>
<dbReference type="AlphaFoldDB" id="A0A2P4PNW2"/>
<feature type="transmembrane region" description="Helical" evidence="3">
    <location>
        <begin position="331"/>
        <end position="350"/>
    </location>
</feature>
<dbReference type="Proteomes" id="UP000018888">
    <property type="component" value="Unassembled WGS sequence"/>
</dbReference>
<dbReference type="Gene3D" id="2.80.10.50">
    <property type="match status" value="1"/>
</dbReference>
<dbReference type="PANTHER" id="PTHR46809">
    <property type="entry name" value="STROMAL CELL-DERIVED FACTOR 2-LIKE PROTEIN"/>
    <property type="match status" value="1"/>
</dbReference>
<dbReference type="SMART" id="SM00472">
    <property type="entry name" value="MIR"/>
    <property type="match status" value="2"/>
</dbReference>
<dbReference type="SUPFAM" id="SSF82109">
    <property type="entry name" value="MIR domain"/>
    <property type="match status" value="1"/>
</dbReference>
<sequence>MDLPKYTGTIHPEEWVKQVQIYCYLKGIESEGKIIKFSKLMIDYTIIIPNVNEINSFEELIKALKLHSTFSIYKNSCKRKLQLIKYIPEQEDVATFLANFRSLCMEISDHKEIITMLINSYSNYFFKGEFIKRVEGINSVDEIFKIFSEVVFDELKIIKFGSSIALKHVATGKYLSSWNVNYPTGSKQRVVFAGEKLSNGNALWYATCTTTNRNYQNCTYDDRFYLTHKVTGKKLCMSINYKSPTTRHAEVSCRNEGDSLNWININPTNGYATYVKARDVITLKYNDYIFVVMISHLQLEIKLFKKLLPMKKELVEMMSGKLKLFKMIKNLFLFIIASFIAIKFTLSIGLKKFMNSKVNMDERSFL</sequence>
<dbReference type="InterPro" id="IPR016093">
    <property type="entry name" value="MIR_motif"/>
</dbReference>
<dbReference type="PROSITE" id="PS50919">
    <property type="entry name" value="MIR"/>
    <property type="match status" value="1"/>
</dbReference>